<dbReference type="Pfam" id="PF07683">
    <property type="entry name" value="CobW_C"/>
    <property type="match status" value="1"/>
</dbReference>
<accession>A0ABM7SSA3</accession>
<comment type="catalytic activity">
    <reaction evidence="5">
        <text>GTP + H2O = GDP + phosphate + H(+)</text>
        <dbReference type="Rhea" id="RHEA:19669"/>
        <dbReference type="ChEBI" id="CHEBI:15377"/>
        <dbReference type="ChEBI" id="CHEBI:15378"/>
        <dbReference type="ChEBI" id="CHEBI:37565"/>
        <dbReference type="ChEBI" id="CHEBI:43474"/>
        <dbReference type="ChEBI" id="CHEBI:58189"/>
    </reaction>
    <physiologicalReaction direction="left-to-right" evidence="5">
        <dbReference type="Rhea" id="RHEA:19670"/>
    </physiologicalReaction>
</comment>
<dbReference type="PANTHER" id="PTHR13748">
    <property type="entry name" value="COBW-RELATED"/>
    <property type="match status" value="1"/>
</dbReference>
<reference evidence="7 8" key="1">
    <citation type="submission" date="2021-07" db="EMBL/GenBank/DDBJ databases">
        <title>Complete genome sequence of nontuberculous Mycobacterium sp. TY59.</title>
        <authorList>
            <person name="Fukushima K."/>
        </authorList>
    </citation>
    <scope>NUCLEOTIDE SEQUENCE [LARGE SCALE GENOMIC DNA]</scope>
    <source>
        <strain evidence="7 8">TY59</strain>
    </source>
</reference>
<evidence type="ECO:0000256" key="4">
    <source>
        <dbReference type="ARBA" id="ARBA00034320"/>
    </source>
</evidence>
<keyword evidence="8" id="KW-1185">Reference proteome</keyword>
<evidence type="ECO:0000256" key="2">
    <source>
        <dbReference type="ARBA" id="ARBA00022801"/>
    </source>
</evidence>
<keyword evidence="1" id="KW-0547">Nucleotide-binding</keyword>
<protein>
    <submittedName>
        <fullName evidence="7">Cobalamin synthesis protein</fullName>
    </submittedName>
</protein>
<comment type="similarity">
    <text evidence="4">Belongs to the SIMIBI class G3E GTPase family. ZNG1 subfamily.</text>
</comment>
<dbReference type="Gene3D" id="3.40.50.300">
    <property type="entry name" value="P-loop containing nucleotide triphosphate hydrolases"/>
    <property type="match status" value="1"/>
</dbReference>
<evidence type="ECO:0000256" key="3">
    <source>
        <dbReference type="ARBA" id="ARBA00023186"/>
    </source>
</evidence>
<evidence type="ECO:0000259" key="6">
    <source>
        <dbReference type="SMART" id="SM00833"/>
    </source>
</evidence>
<dbReference type="CDD" id="cd03112">
    <property type="entry name" value="CobW-like"/>
    <property type="match status" value="1"/>
</dbReference>
<dbReference type="SMART" id="SM00833">
    <property type="entry name" value="CobW_C"/>
    <property type="match status" value="1"/>
</dbReference>
<keyword evidence="2" id="KW-0378">Hydrolase</keyword>
<dbReference type="InterPro" id="IPR051316">
    <property type="entry name" value="Zinc-reg_GTPase_activator"/>
</dbReference>
<proteinExistence type="inferred from homology"/>
<evidence type="ECO:0000256" key="5">
    <source>
        <dbReference type="ARBA" id="ARBA00049117"/>
    </source>
</evidence>
<dbReference type="Pfam" id="PF02492">
    <property type="entry name" value="cobW"/>
    <property type="match status" value="1"/>
</dbReference>
<dbReference type="InterPro" id="IPR011629">
    <property type="entry name" value="CobW-like_C"/>
</dbReference>
<dbReference type="InterPro" id="IPR003495">
    <property type="entry name" value="CobW/HypB/UreG_nucleotide-bd"/>
</dbReference>
<dbReference type="EMBL" id="AP024828">
    <property type="protein sequence ID" value="BCZ24226.1"/>
    <property type="molecule type" value="Genomic_DNA"/>
</dbReference>
<dbReference type="SUPFAM" id="SSF90002">
    <property type="entry name" value="Hypothetical protein YjiA, C-terminal domain"/>
    <property type="match status" value="1"/>
</dbReference>
<name>A0ABM7SSA3_9MYCO</name>
<evidence type="ECO:0000313" key="8">
    <source>
        <dbReference type="Proteomes" id="UP000826012"/>
    </source>
</evidence>
<gene>
    <name evidence="7" type="ORF">MTY59_40810</name>
</gene>
<dbReference type="Gene3D" id="3.30.1220.10">
    <property type="entry name" value="CobW-like, C-terminal domain"/>
    <property type="match status" value="1"/>
</dbReference>
<evidence type="ECO:0000313" key="7">
    <source>
        <dbReference type="EMBL" id="BCZ24226.1"/>
    </source>
</evidence>
<dbReference type="PANTHER" id="PTHR13748:SF62">
    <property type="entry name" value="COBW DOMAIN-CONTAINING PROTEIN"/>
    <property type="match status" value="1"/>
</dbReference>
<dbReference type="Proteomes" id="UP000826012">
    <property type="component" value="Chromosome"/>
</dbReference>
<evidence type="ECO:0000256" key="1">
    <source>
        <dbReference type="ARBA" id="ARBA00022741"/>
    </source>
</evidence>
<dbReference type="InterPro" id="IPR036627">
    <property type="entry name" value="CobW-likC_sf"/>
</dbReference>
<dbReference type="SUPFAM" id="SSF52540">
    <property type="entry name" value="P-loop containing nucleoside triphosphate hydrolases"/>
    <property type="match status" value="1"/>
</dbReference>
<reference evidence="7 8" key="2">
    <citation type="submission" date="2021-07" db="EMBL/GenBank/DDBJ databases">
        <authorList>
            <person name="Matsumoto Y."/>
            <person name="Motooka D."/>
            <person name="Nakamura S."/>
        </authorList>
    </citation>
    <scope>NUCLEOTIDE SEQUENCE [LARGE SCALE GENOMIC DNA]</scope>
    <source>
        <strain evidence="7 8">TY59</strain>
    </source>
</reference>
<organism evidence="7 8">
    <name type="scientific">Mycobacterium senriense</name>
    <dbReference type="NCBI Taxonomy" id="2775496"/>
    <lineage>
        <taxon>Bacteria</taxon>
        <taxon>Bacillati</taxon>
        <taxon>Actinomycetota</taxon>
        <taxon>Actinomycetes</taxon>
        <taxon>Mycobacteriales</taxon>
        <taxon>Mycobacteriaceae</taxon>
        <taxon>Mycobacterium</taxon>
        <taxon>Mycobacterium avium complex (MAC)</taxon>
    </lineage>
</organism>
<sequence length="359" mass="37496">MGTMNVRPLASGVRIAMWRARVLAAIPVIALTGHLGAGKTTLLNHLLRHPGTRIGVVVNDFGDINIDAGLVAGQVDEPASIAGGCICCLPDDGGLDEALVKLADPARGLDAIVVEASGLADPVAIARIIGFSEIRGVRAGGLVDVIDAVNHFDTVDCGALPPVRYGAASLIVVNKLDQIAEDERSAVVQRVAQRAAQRNPRVHVVGATGGRIDPGLLFDAPAAPGQTGQLSFLDLEPEHDHDHVHADADAITVSSTGCVDPDALLDLLEDPPSRVFRMKGVVAVRHRATVRDYVVNLVGSAIDIGKTPPGVAANCLVAIGMHLDIDGVRARLDDALQPASGPASAQALRRLQRYRRFGG</sequence>
<dbReference type="InterPro" id="IPR027417">
    <property type="entry name" value="P-loop_NTPase"/>
</dbReference>
<keyword evidence="3" id="KW-0143">Chaperone</keyword>
<feature type="domain" description="CobW C-terminal" evidence="6">
    <location>
        <begin position="248"/>
        <end position="336"/>
    </location>
</feature>